<name>A0A5N4ALL1_PHOPY</name>
<dbReference type="PANTHER" id="PTHR21066">
    <property type="entry name" value="ODORANT-BINDING PROTEIN 59A-RELATED"/>
    <property type="match status" value="1"/>
</dbReference>
<proteinExistence type="inferred from homology"/>
<protein>
    <submittedName>
        <fullName evidence="5">Uncharacterized protein</fullName>
    </submittedName>
</protein>
<keyword evidence="3" id="KW-0964">Secreted</keyword>
<feature type="signal peptide" evidence="4">
    <location>
        <begin position="1"/>
        <end position="25"/>
    </location>
</feature>
<evidence type="ECO:0000313" key="5">
    <source>
        <dbReference type="EMBL" id="KAB0798207.1"/>
    </source>
</evidence>
<evidence type="ECO:0000313" key="6">
    <source>
        <dbReference type="Proteomes" id="UP000327044"/>
    </source>
</evidence>
<evidence type="ECO:0000256" key="4">
    <source>
        <dbReference type="SAM" id="SignalP"/>
    </source>
</evidence>
<dbReference type="EMBL" id="VVIM01000006">
    <property type="protein sequence ID" value="KAB0798207.1"/>
    <property type="molecule type" value="Genomic_DNA"/>
</dbReference>
<dbReference type="GO" id="GO:0005576">
    <property type="term" value="C:extracellular region"/>
    <property type="evidence" value="ECO:0007669"/>
    <property type="project" value="UniProtKB-SubCell"/>
</dbReference>
<dbReference type="AlphaFoldDB" id="A0A5N4ALL1"/>
<dbReference type="InterPro" id="IPR052295">
    <property type="entry name" value="Odorant-binding_protein"/>
</dbReference>
<comment type="similarity">
    <text evidence="2">Belongs to the PBP/GOBP family.</text>
</comment>
<organism evidence="5 6">
    <name type="scientific">Photinus pyralis</name>
    <name type="common">Common eastern firefly</name>
    <name type="synonym">Lampyris pyralis</name>
    <dbReference type="NCBI Taxonomy" id="7054"/>
    <lineage>
        <taxon>Eukaryota</taxon>
        <taxon>Metazoa</taxon>
        <taxon>Ecdysozoa</taxon>
        <taxon>Arthropoda</taxon>
        <taxon>Hexapoda</taxon>
        <taxon>Insecta</taxon>
        <taxon>Pterygota</taxon>
        <taxon>Neoptera</taxon>
        <taxon>Endopterygota</taxon>
        <taxon>Coleoptera</taxon>
        <taxon>Polyphaga</taxon>
        <taxon>Elateriformia</taxon>
        <taxon>Elateroidea</taxon>
        <taxon>Lampyridae</taxon>
        <taxon>Lampyrinae</taxon>
        <taxon>Photinus</taxon>
    </lineage>
</organism>
<dbReference type="InParanoid" id="A0A5N4ALL1"/>
<dbReference type="Proteomes" id="UP000327044">
    <property type="component" value="Unassembled WGS sequence"/>
</dbReference>
<feature type="chain" id="PRO_5024382969" evidence="4">
    <location>
        <begin position="26"/>
        <end position="244"/>
    </location>
</feature>
<keyword evidence="4" id="KW-0732">Signal</keyword>
<dbReference type="InterPro" id="IPR006170">
    <property type="entry name" value="PBP/GOBP"/>
</dbReference>
<dbReference type="Gene3D" id="1.10.238.270">
    <property type="match status" value="1"/>
</dbReference>
<dbReference type="InterPro" id="IPR036728">
    <property type="entry name" value="PBP_GOBP_sf"/>
</dbReference>
<evidence type="ECO:0000256" key="1">
    <source>
        <dbReference type="ARBA" id="ARBA00004613"/>
    </source>
</evidence>
<dbReference type="SUPFAM" id="SSF47565">
    <property type="entry name" value="Insect pheromone/odorant-binding proteins"/>
    <property type="match status" value="1"/>
</dbReference>
<dbReference type="GO" id="GO:0005549">
    <property type="term" value="F:odorant binding"/>
    <property type="evidence" value="ECO:0007669"/>
    <property type="project" value="InterPro"/>
</dbReference>
<sequence>MGYLTMNQLILILGVVLSAGSLVDCFNIFKSYQIQNQTLLEDILQLEAPSSDGAFLSRKRRDQIAVSDGSKKTTKTWRYPCCQADMDPKYIINWEYIRPCYAIPRHHVTVDHLRSTDRSSKDFRDSIAMLKNDVMCQIQCISQKYNMADKNGIVILDGLTKFMSTSLEGTWMATFVKQIATKCFNQIQTESNNYLKTKTPTTCNPAFVTLNQCLHRELEANCPSKYVGNVEECLRQIDSAYKHF</sequence>
<evidence type="ECO:0000256" key="3">
    <source>
        <dbReference type="ARBA" id="ARBA00022525"/>
    </source>
</evidence>
<comment type="caution">
    <text evidence="5">The sequence shown here is derived from an EMBL/GenBank/DDBJ whole genome shotgun (WGS) entry which is preliminary data.</text>
</comment>
<keyword evidence="6" id="KW-1185">Reference proteome</keyword>
<gene>
    <name evidence="5" type="ORF">PPYR_09200</name>
</gene>
<evidence type="ECO:0000256" key="2">
    <source>
        <dbReference type="ARBA" id="ARBA00008098"/>
    </source>
</evidence>
<comment type="subcellular location">
    <subcellularLocation>
        <location evidence="1">Secreted</location>
    </subcellularLocation>
</comment>
<accession>A0A5N4ALL1</accession>
<dbReference type="Pfam" id="PF01395">
    <property type="entry name" value="PBP_GOBP"/>
    <property type="match status" value="1"/>
</dbReference>
<reference evidence="5 6" key="1">
    <citation type="journal article" date="2018" name="Elife">
        <title>Firefly genomes illuminate parallel origins of bioluminescence in beetles.</title>
        <authorList>
            <person name="Fallon T.R."/>
            <person name="Lower S.E."/>
            <person name="Chang C.H."/>
            <person name="Bessho-Uehara M."/>
            <person name="Martin G.J."/>
            <person name="Bewick A.J."/>
            <person name="Behringer M."/>
            <person name="Debat H.J."/>
            <person name="Wong I."/>
            <person name="Day J.C."/>
            <person name="Suvorov A."/>
            <person name="Silva C.J."/>
            <person name="Stanger-Hall K.F."/>
            <person name="Hall D.W."/>
            <person name="Schmitz R.J."/>
            <person name="Nelson D.R."/>
            <person name="Lewis S.M."/>
            <person name="Shigenobu S."/>
            <person name="Bybee S.M."/>
            <person name="Larracuente A.M."/>
            <person name="Oba Y."/>
            <person name="Weng J.K."/>
        </authorList>
    </citation>
    <scope>NUCLEOTIDE SEQUENCE [LARGE SCALE GENOMIC DNA]</scope>
    <source>
        <strain evidence="5">1611_PpyrPB1</strain>
        <tissue evidence="5">Whole body</tissue>
    </source>
</reference>